<reference evidence="2 3" key="1">
    <citation type="submission" date="2019-02" db="EMBL/GenBank/DDBJ databases">
        <title>Deep-cultivation of Planctomycetes and their phenomic and genomic characterization uncovers novel biology.</title>
        <authorList>
            <person name="Wiegand S."/>
            <person name="Jogler M."/>
            <person name="Boedeker C."/>
            <person name="Pinto D."/>
            <person name="Vollmers J."/>
            <person name="Rivas-Marin E."/>
            <person name="Kohn T."/>
            <person name="Peeters S.H."/>
            <person name="Heuer A."/>
            <person name="Rast P."/>
            <person name="Oberbeckmann S."/>
            <person name="Bunk B."/>
            <person name="Jeske O."/>
            <person name="Meyerdierks A."/>
            <person name="Storesund J.E."/>
            <person name="Kallscheuer N."/>
            <person name="Luecker S."/>
            <person name="Lage O.M."/>
            <person name="Pohl T."/>
            <person name="Merkel B.J."/>
            <person name="Hornburger P."/>
            <person name="Mueller R.-W."/>
            <person name="Bruemmer F."/>
            <person name="Labrenz M."/>
            <person name="Spormann A.M."/>
            <person name="Op den Camp H."/>
            <person name="Overmann J."/>
            <person name="Amann R."/>
            <person name="Jetten M.S.M."/>
            <person name="Mascher T."/>
            <person name="Medema M.H."/>
            <person name="Devos D.P."/>
            <person name="Kaster A.-K."/>
            <person name="Ovreas L."/>
            <person name="Rohde M."/>
            <person name="Galperin M.Y."/>
            <person name="Jogler C."/>
        </authorList>
    </citation>
    <scope>NUCLEOTIDE SEQUENCE [LARGE SCALE GENOMIC DNA]</scope>
    <source>
        <strain evidence="2 3">Mal52</strain>
    </source>
</reference>
<sequence length="370" mass="40604" precursor="true">MNSRLFAVALVTIISLALTAAAHADGKLTSVGSGKDKIPVLVVKGTPYEMGRQQGELIKPQATEFISHILKSIQAADSDRFTDRALDEAWAASAKHTDPRFQEELKGLAAGSGLSLKLLQRAHAIPMIADYSCSSISAWGKATKDGHLYQTRNLDWEMGLRAQEFPLIVVYIPDEGIPHVNITFAGCIGSNTGMNAAGIVLSEMGDSPSSDYPFDFNGVHFTTLFRNVLYDANGLDEAVDIFKNAKRTKKYHYVVGDGKNGRAVKMLAHAPNLVIWEDNDATDELAPNVFKDIVYQDEGRGAFQPLKKAYGNIGSQEMIDLACKIPIKGANVLDVVYDATALEFWVAYAEKDEDAYKRPFVHVKLKDYLD</sequence>
<keyword evidence="1" id="KW-0732">Signal</keyword>
<dbReference type="PANTHER" id="PTHR35190">
    <property type="entry name" value="PROTEIN DCD1B"/>
    <property type="match status" value="1"/>
</dbReference>
<feature type="signal peptide" evidence="1">
    <location>
        <begin position="1"/>
        <end position="24"/>
    </location>
</feature>
<name>A0A517ZPS6_9PLAN</name>
<dbReference type="PANTHER" id="PTHR35190:SF1">
    <property type="entry name" value="PEPTIDASE C45 HYDROLASE DOMAIN-CONTAINING PROTEIN"/>
    <property type="match status" value="1"/>
</dbReference>
<gene>
    <name evidence="2" type="ORF">Mal52_29780</name>
</gene>
<dbReference type="EMBL" id="CP036276">
    <property type="protein sequence ID" value="QDU44496.1"/>
    <property type="molecule type" value="Genomic_DNA"/>
</dbReference>
<dbReference type="AlphaFoldDB" id="A0A517ZPS6"/>
<feature type="chain" id="PRO_5021698937" evidence="1">
    <location>
        <begin position="25"/>
        <end position="370"/>
    </location>
</feature>
<evidence type="ECO:0000256" key="1">
    <source>
        <dbReference type="SAM" id="SignalP"/>
    </source>
</evidence>
<proteinExistence type="predicted"/>
<accession>A0A517ZPS6</accession>
<evidence type="ECO:0000313" key="3">
    <source>
        <dbReference type="Proteomes" id="UP000319383"/>
    </source>
</evidence>
<dbReference type="NCBIfam" id="NF040521">
    <property type="entry name" value="C45_proenzyme"/>
    <property type="match status" value="1"/>
</dbReference>
<organism evidence="2 3">
    <name type="scientific">Symmachiella dynata</name>
    <dbReference type="NCBI Taxonomy" id="2527995"/>
    <lineage>
        <taxon>Bacteria</taxon>
        <taxon>Pseudomonadati</taxon>
        <taxon>Planctomycetota</taxon>
        <taxon>Planctomycetia</taxon>
        <taxon>Planctomycetales</taxon>
        <taxon>Planctomycetaceae</taxon>
        <taxon>Symmachiella</taxon>
    </lineage>
</organism>
<dbReference type="InterPro" id="IPR047803">
    <property type="entry name" value="DCD1A/B-like"/>
</dbReference>
<dbReference type="KEGG" id="sdyn:Mal52_29780"/>
<dbReference type="RefSeq" id="WP_145376851.1">
    <property type="nucleotide sequence ID" value="NZ_CP036276.1"/>
</dbReference>
<keyword evidence="3" id="KW-1185">Reference proteome</keyword>
<keyword evidence="2" id="KW-0808">Transferase</keyword>
<evidence type="ECO:0000313" key="2">
    <source>
        <dbReference type="EMBL" id="QDU44496.1"/>
    </source>
</evidence>
<dbReference type="Gene3D" id="3.60.60.10">
    <property type="entry name" value="Penicillin V Acylase, Chain A"/>
    <property type="match status" value="1"/>
</dbReference>
<protein>
    <submittedName>
        <fullName evidence="2">Acyl-coenzyme A:6-aminopenicillanic acid acyl-transferase</fullName>
    </submittedName>
</protein>
<dbReference type="Proteomes" id="UP000319383">
    <property type="component" value="Chromosome"/>
</dbReference>
<dbReference type="InterPro" id="IPR047794">
    <property type="entry name" value="C45_proenzyme-like"/>
</dbReference>
<dbReference type="GO" id="GO:0016740">
    <property type="term" value="F:transferase activity"/>
    <property type="evidence" value="ECO:0007669"/>
    <property type="project" value="UniProtKB-KW"/>
</dbReference>